<evidence type="ECO:0000313" key="1">
    <source>
        <dbReference type="EMBL" id="OLZ39107.1"/>
    </source>
</evidence>
<keyword evidence="2" id="KW-1185">Reference proteome</keyword>
<reference evidence="2" key="1">
    <citation type="submission" date="2016-04" db="EMBL/GenBank/DDBJ databases">
        <authorList>
            <person name="Chen S.-C."/>
            <person name="Lai M.-C."/>
        </authorList>
    </citation>
    <scope>NUCLEOTIDE SEQUENCE [LARGE SCALE GENOMIC DNA]</scope>
    <source>
        <strain evidence="2">AB14</strain>
    </source>
</reference>
<comment type="caution">
    <text evidence="1">The sequence shown here is derived from an EMBL/GenBank/DDBJ whole genome shotgun (WGS) entry which is preliminary data.</text>
</comment>
<dbReference type="STRING" id="301967.A6E15_19275"/>
<dbReference type="OrthoDB" id="351080at2157"/>
<evidence type="ECO:0000313" key="2">
    <source>
        <dbReference type="Proteomes" id="UP000189370"/>
    </source>
</evidence>
<proteinExistence type="predicted"/>
<accession>A0A1S8AR48</accession>
<dbReference type="RefSeq" id="WP_076148842.1">
    <property type="nucleotide sequence ID" value="NZ_LWLN01000003.1"/>
</dbReference>
<name>A0A1S8AR48_9EURY</name>
<sequence length="89" mass="9966">MSETDRNSRYAATSEDFDFEAGDRVLVRVREHGDSGNIEGKFEATVEGFETGVSAVSSDRAVFDPPWDSISGVKFRYYEAEFEVLDDAE</sequence>
<dbReference type="EMBL" id="LWLN01000003">
    <property type="protein sequence ID" value="OLZ39107.1"/>
    <property type="molecule type" value="Genomic_DNA"/>
</dbReference>
<dbReference type="Proteomes" id="UP000189370">
    <property type="component" value="Unassembled WGS sequence"/>
</dbReference>
<organism evidence="1 2">
    <name type="scientific">Natrinema saccharevitans</name>
    <dbReference type="NCBI Taxonomy" id="301967"/>
    <lineage>
        <taxon>Archaea</taxon>
        <taxon>Methanobacteriati</taxon>
        <taxon>Methanobacteriota</taxon>
        <taxon>Stenosarchaea group</taxon>
        <taxon>Halobacteria</taxon>
        <taxon>Halobacteriales</taxon>
        <taxon>Natrialbaceae</taxon>
        <taxon>Natrinema</taxon>
    </lineage>
</organism>
<dbReference type="AlphaFoldDB" id="A0A1S8AR48"/>
<gene>
    <name evidence="1" type="ORF">A6E15_19275</name>
</gene>
<protein>
    <submittedName>
        <fullName evidence="1">Uncharacterized protein</fullName>
    </submittedName>
</protein>